<sequence>MANIKMKLKNCNLKAFTLLETLLSLSVMSFIVLGLSFPVTSSYRRVQEHLFFTRFEHLYRHQQKVAILQQEKRVLTISSKEIRTEDEGLKVPDSIRVKSSRQLVLDHMGGNHSLTKLTFETGEQRLSYQFYLGSGNYQKTSERLHSP</sequence>
<protein>
    <submittedName>
        <fullName evidence="1">Type II secretion system protein</fullName>
    </submittedName>
</protein>
<dbReference type="Proteomes" id="UP001186118">
    <property type="component" value="Unassembled WGS sequence"/>
</dbReference>
<evidence type="ECO:0000313" key="2">
    <source>
        <dbReference type="Proteomes" id="UP001186118"/>
    </source>
</evidence>
<dbReference type="NCBIfam" id="NF040982">
    <property type="entry name" value="ComGD"/>
    <property type="match status" value="1"/>
</dbReference>
<dbReference type="InterPro" id="IPR016785">
    <property type="entry name" value="ComGD"/>
</dbReference>
<gene>
    <name evidence="1" type="ORF">KB584_09595</name>
</gene>
<dbReference type="EMBL" id="JAGQEX010000023">
    <property type="protein sequence ID" value="MDV5977700.1"/>
    <property type="molecule type" value="Genomic_DNA"/>
</dbReference>
<name>A0AAE4TQ71_STRCB</name>
<organism evidence="1 2">
    <name type="scientific">Streptococcus canis</name>
    <dbReference type="NCBI Taxonomy" id="1329"/>
    <lineage>
        <taxon>Bacteria</taxon>
        <taxon>Bacillati</taxon>
        <taxon>Bacillota</taxon>
        <taxon>Bacilli</taxon>
        <taxon>Lactobacillales</taxon>
        <taxon>Streptococcaceae</taxon>
        <taxon>Streptococcus</taxon>
    </lineage>
</organism>
<reference evidence="1" key="1">
    <citation type="submission" date="2021-04" db="EMBL/GenBank/DDBJ databases">
        <title>Draft genomes of 20 S. canis strains.</title>
        <authorList>
            <person name="Pagnossin D."/>
            <person name="Weir W."/>
            <person name="Smith A."/>
            <person name="Ure R."/>
            <person name="Oravcova K."/>
        </authorList>
    </citation>
    <scope>NUCLEOTIDE SEQUENCE</scope>
    <source>
        <strain evidence="1">284</strain>
    </source>
</reference>
<proteinExistence type="predicted"/>
<dbReference type="AlphaFoldDB" id="A0AAE4TQ71"/>
<comment type="caution">
    <text evidence="1">The sequence shown here is derived from an EMBL/GenBank/DDBJ whole genome shotgun (WGS) entry which is preliminary data.</text>
</comment>
<accession>A0AAE4TQ71</accession>
<evidence type="ECO:0000313" key="1">
    <source>
        <dbReference type="EMBL" id="MDV5977700.1"/>
    </source>
</evidence>